<dbReference type="SUPFAM" id="SSF48371">
    <property type="entry name" value="ARM repeat"/>
    <property type="match status" value="1"/>
</dbReference>
<feature type="region of interest" description="Disordered" evidence="4">
    <location>
        <begin position="201"/>
        <end position="262"/>
    </location>
</feature>
<organism evidence="7 8">
    <name type="scientific">Coemansia guatemalensis</name>
    <dbReference type="NCBI Taxonomy" id="2761395"/>
    <lineage>
        <taxon>Eukaryota</taxon>
        <taxon>Fungi</taxon>
        <taxon>Fungi incertae sedis</taxon>
        <taxon>Zoopagomycota</taxon>
        <taxon>Kickxellomycotina</taxon>
        <taxon>Kickxellomycetes</taxon>
        <taxon>Kickxellales</taxon>
        <taxon>Kickxellaceae</taxon>
        <taxon>Coemansia</taxon>
    </lineage>
</organism>
<dbReference type="InterPro" id="IPR016024">
    <property type="entry name" value="ARM-type_fold"/>
</dbReference>
<feature type="compositionally biased region" description="Low complexity" evidence="4">
    <location>
        <begin position="239"/>
        <end position="248"/>
    </location>
</feature>
<sequence length="494" mass="54401">MILEALGRLHPWFRVSVVDAVLESIKLGLERNMFDRSQRRISEVHYIGEMLTHRIIDVGLVLDLVRMFLKHGHHEPIPVPGRSCEHDTSTDYFRIRLVCTLLSACGPHIHTDDADDAKALADILLYFQMYILAKHQPLPVDIDYNVELLFDTVFAKSKRYESWDDAALAMAGQTQQSVQPETSAQRAEQHSVLPIASTELPSANTGAEQPGTVTLAVGNVGDGGSSGSGEPDSQVDAVSESSDAGSRSDSYDYDEESDADEARRQMEAVEALLEKEEEESLEREFNKLMLDSSDTRKSERAGKLDVGIPMHLIGRAMEHKPASPAENASDSPSAASGTQDYMAAGESADSSGAIRFSLLTGKKQRPTIHEVDIPTESRMAQNLRQQEESAMRERALLKKIVLSYERREAEEQIREHERELAARRAMAFRATAPAGPSAASAPANARRPAIPGATFVNRPSAAASRKRQHVTNVSHQKEQQKTGSAYPGIPDHFL</sequence>
<protein>
    <submittedName>
        <fullName evidence="7">mRNA decay protein</fullName>
    </submittedName>
</protein>
<evidence type="ECO:0000259" key="6">
    <source>
        <dbReference type="Pfam" id="PF04050"/>
    </source>
</evidence>
<dbReference type="GO" id="GO:0005737">
    <property type="term" value="C:cytoplasm"/>
    <property type="evidence" value="ECO:0007669"/>
    <property type="project" value="UniProtKB-SubCell"/>
</dbReference>
<evidence type="ECO:0000259" key="5">
    <source>
        <dbReference type="Pfam" id="PF02854"/>
    </source>
</evidence>
<name>A0A9W8HUZ8_9FUNG</name>
<evidence type="ECO:0000256" key="4">
    <source>
        <dbReference type="SAM" id="MobiDB-lite"/>
    </source>
</evidence>
<dbReference type="AlphaFoldDB" id="A0A9W8HUZ8"/>
<keyword evidence="3" id="KW-0175">Coiled coil</keyword>
<keyword evidence="2" id="KW-0963">Cytoplasm</keyword>
<feature type="domain" description="Up-frameshift suppressor 2 C-terminal" evidence="6">
    <location>
        <begin position="260"/>
        <end position="402"/>
    </location>
</feature>
<comment type="subcellular location">
    <subcellularLocation>
        <location evidence="1">Cytoplasm</location>
    </subcellularLocation>
</comment>
<evidence type="ECO:0000256" key="1">
    <source>
        <dbReference type="ARBA" id="ARBA00004496"/>
    </source>
</evidence>
<feature type="region of interest" description="Disordered" evidence="4">
    <location>
        <begin position="319"/>
        <end position="348"/>
    </location>
</feature>
<feature type="compositionally biased region" description="Polar residues" evidence="4">
    <location>
        <begin position="326"/>
        <end position="339"/>
    </location>
</feature>
<keyword evidence="8" id="KW-1185">Reference proteome</keyword>
<feature type="domain" description="MIF4G" evidence="5">
    <location>
        <begin position="10"/>
        <end position="151"/>
    </location>
</feature>
<evidence type="ECO:0000256" key="2">
    <source>
        <dbReference type="ARBA" id="ARBA00022490"/>
    </source>
</evidence>
<evidence type="ECO:0000313" key="7">
    <source>
        <dbReference type="EMBL" id="KAJ2797787.1"/>
    </source>
</evidence>
<dbReference type="Proteomes" id="UP001140094">
    <property type="component" value="Unassembled WGS sequence"/>
</dbReference>
<feature type="region of interest" description="Disordered" evidence="4">
    <location>
        <begin position="434"/>
        <end position="494"/>
    </location>
</feature>
<dbReference type="GO" id="GO:0003723">
    <property type="term" value="F:RNA binding"/>
    <property type="evidence" value="ECO:0007669"/>
    <property type="project" value="InterPro"/>
</dbReference>
<comment type="caution">
    <text evidence="7">The sequence shown here is derived from an EMBL/GenBank/DDBJ whole genome shotgun (WGS) entry which is preliminary data.</text>
</comment>
<dbReference type="GO" id="GO:0035145">
    <property type="term" value="C:exon-exon junction complex"/>
    <property type="evidence" value="ECO:0007669"/>
    <property type="project" value="TreeGrafter"/>
</dbReference>
<dbReference type="InterPro" id="IPR003890">
    <property type="entry name" value="MIF4G-like_typ-3"/>
</dbReference>
<dbReference type="Pfam" id="PF04050">
    <property type="entry name" value="Upf2"/>
    <property type="match status" value="1"/>
</dbReference>
<accession>A0A9W8HUZ8</accession>
<dbReference type="InterPro" id="IPR007193">
    <property type="entry name" value="Upf2/Nmd2_C"/>
</dbReference>
<dbReference type="GO" id="GO:0000184">
    <property type="term" value="P:nuclear-transcribed mRNA catabolic process, nonsense-mediated decay"/>
    <property type="evidence" value="ECO:0007669"/>
    <property type="project" value="InterPro"/>
</dbReference>
<dbReference type="PANTHER" id="PTHR12839">
    <property type="entry name" value="NONSENSE-MEDIATED MRNA DECAY PROTEIN 2 UP-FRAMESHIFT SUPPRESSOR 2"/>
    <property type="match status" value="1"/>
</dbReference>
<feature type="compositionally biased region" description="Low complexity" evidence="4">
    <location>
        <begin position="434"/>
        <end position="453"/>
    </location>
</feature>
<dbReference type="PANTHER" id="PTHR12839:SF7">
    <property type="entry name" value="REGULATOR OF NONSENSE TRANSCRIPTS 2"/>
    <property type="match status" value="1"/>
</dbReference>
<dbReference type="Pfam" id="PF02854">
    <property type="entry name" value="MIF4G"/>
    <property type="match status" value="1"/>
</dbReference>
<reference evidence="7" key="1">
    <citation type="submission" date="2022-07" db="EMBL/GenBank/DDBJ databases">
        <title>Phylogenomic reconstructions and comparative analyses of Kickxellomycotina fungi.</title>
        <authorList>
            <person name="Reynolds N.K."/>
            <person name="Stajich J.E."/>
            <person name="Barry K."/>
            <person name="Grigoriev I.V."/>
            <person name="Crous P."/>
            <person name="Smith M.E."/>
        </authorList>
    </citation>
    <scope>NUCLEOTIDE SEQUENCE</scope>
    <source>
        <strain evidence="7">NRRL 1565</strain>
    </source>
</reference>
<dbReference type="Gene3D" id="1.25.40.180">
    <property type="match status" value="1"/>
</dbReference>
<gene>
    <name evidence="7" type="primary">NMD2_1</name>
    <name evidence="7" type="ORF">H4R20_005061</name>
</gene>
<dbReference type="OrthoDB" id="27832at2759"/>
<evidence type="ECO:0000313" key="8">
    <source>
        <dbReference type="Proteomes" id="UP001140094"/>
    </source>
</evidence>
<feature type="coiled-coil region" evidence="3">
    <location>
        <begin position="380"/>
        <end position="426"/>
    </location>
</feature>
<evidence type="ECO:0000256" key="3">
    <source>
        <dbReference type="SAM" id="Coils"/>
    </source>
</evidence>
<proteinExistence type="predicted"/>
<dbReference type="EMBL" id="JANBUO010001545">
    <property type="protein sequence ID" value="KAJ2797787.1"/>
    <property type="molecule type" value="Genomic_DNA"/>
</dbReference>
<dbReference type="InterPro" id="IPR039762">
    <property type="entry name" value="Nmd2/UPF2"/>
</dbReference>